<evidence type="ECO:0000256" key="1">
    <source>
        <dbReference type="SAM" id="Phobius"/>
    </source>
</evidence>
<sequence>MAQRNPLKNHMSSEVTLKIEMLHRSNFLETKMQHSWELGDILETGGEGGEVGKAREIRGDMNNLEKVVKDIVVAARDFEEGFVVCPWMLELLFIAWILTLYILENVFIVSQRALKPNCLVNGKVNGQRWSKSTSTLGLTWHCADVAVSVSRADVASWRRDTWQRRNLARGGTCRRVTVHRIFRRRVRARLVSKAAVFCAVESRVLRAFQRYRRCLDRSLVTADPRVAVGPFGDESASWQRDDRISDRRGARR</sequence>
<feature type="transmembrane region" description="Helical" evidence="1">
    <location>
        <begin position="81"/>
        <end position="103"/>
    </location>
</feature>
<name>A0A2N9F7Z6_FAGSY</name>
<proteinExistence type="predicted"/>
<evidence type="ECO:0000313" key="2">
    <source>
        <dbReference type="EMBL" id="SPC82894.1"/>
    </source>
</evidence>
<keyword evidence="1" id="KW-1133">Transmembrane helix</keyword>
<keyword evidence="1" id="KW-0472">Membrane</keyword>
<keyword evidence="1" id="KW-0812">Transmembrane</keyword>
<accession>A0A2N9F7Z6</accession>
<dbReference type="AlphaFoldDB" id="A0A2N9F7Z6"/>
<protein>
    <submittedName>
        <fullName evidence="2">Uncharacterized protein</fullName>
    </submittedName>
</protein>
<gene>
    <name evidence="2" type="ORF">FSB_LOCUS10776</name>
</gene>
<organism evidence="2">
    <name type="scientific">Fagus sylvatica</name>
    <name type="common">Beechnut</name>
    <dbReference type="NCBI Taxonomy" id="28930"/>
    <lineage>
        <taxon>Eukaryota</taxon>
        <taxon>Viridiplantae</taxon>
        <taxon>Streptophyta</taxon>
        <taxon>Embryophyta</taxon>
        <taxon>Tracheophyta</taxon>
        <taxon>Spermatophyta</taxon>
        <taxon>Magnoliopsida</taxon>
        <taxon>eudicotyledons</taxon>
        <taxon>Gunneridae</taxon>
        <taxon>Pentapetalae</taxon>
        <taxon>rosids</taxon>
        <taxon>fabids</taxon>
        <taxon>Fagales</taxon>
        <taxon>Fagaceae</taxon>
        <taxon>Fagus</taxon>
    </lineage>
</organism>
<dbReference type="EMBL" id="OIVN01000606">
    <property type="protein sequence ID" value="SPC82894.1"/>
    <property type="molecule type" value="Genomic_DNA"/>
</dbReference>
<reference evidence="2" key="1">
    <citation type="submission" date="2018-02" db="EMBL/GenBank/DDBJ databases">
        <authorList>
            <person name="Cohen D.B."/>
            <person name="Kent A.D."/>
        </authorList>
    </citation>
    <scope>NUCLEOTIDE SEQUENCE</scope>
</reference>